<protein>
    <submittedName>
        <fullName evidence="1">Uncharacterized protein</fullName>
    </submittedName>
</protein>
<reference evidence="2" key="1">
    <citation type="submission" date="2016-10" db="EMBL/GenBank/DDBJ databases">
        <authorList>
            <person name="Varghese N."/>
            <person name="Submissions S."/>
        </authorList>
    </citation>
    <scope>NUCLEOTIDE SEQUENCE [LARGE SCALE GENOMIC DNA]</scope>
    <source>
        <strain evidence="2">DSM 17044</strain>
    </source>
</reference>
<keyword evidence="2" id="KW-1185">Reference proteome</keyword>
<dbReference type="RefSeq" id="WP_075008803.1">
    <property type="nucleotide sequence ID" value="NZ_FOAP01000013.1"/>
</dbReference>
<proteinExistence type="predicted"/>
<dbReference type="InterPro" id="IPR049799">
    <property type="entry name" value="SitI3-like"/>
</dbReference>
<sequence length="154" mass="17197">MSLDYNFSIATGLRPQQVLRIALDELGLKPETVLLAEGVFKETAGPGFTVSAGPMSPLARTILEEELKLSPSVDLQFWVDKGEQRHEALTAILRSVLAVLHHVPGDAVLLFIGETVHLLRRDGQLYLNGRTGLWRPERLKRVNMPYTLKDFPVL</sequence>
<organism evidence="1 2">
    <name type="scientific">Stigmatella aurantiaca</name>
    <dbReference type="NCBI Taxonomy" id="41"/>
    <lineage>
        <taxon>Bacteria</taxon>
        <taxon>Pseudomonadati</taxon>
        <taxon>Myxococcota</taxon>
        <taxon>Myxococcia</taxon>
        <taxon>Myxococcales</taxon>
        <taxon>Cystobacterineae</taxon>
        <taxon>Archangiaceae</taxon>
        <taxon>Stigmatella</taxon>
    </lineage>
</organism>
<dbReference type="Proteomes" id="UP000182719">
    <property type="component" value="Unassembled WGS sequence"/>
</dbReference>
<accession>A0A1H7WRH6</accession>
<dbReference type="EMBL" id="FOAP01000013">
    <property type="protein sequence ID" value="SEM24180.1"/>
    <property type="molecule type" value="Genomic_DNA"/>
</dbReference>
<dbReference type="OrthoDB" id="5518823at2"/>
<dbReference type="NCBIfam" id="NF040657">
    <property type="entry name" value="immun_SitI3"/>
    <property type="match status" value="1"/>
</dbReference>
<evidence type="ECO:0000313" key="1">
    <source>
        <dbReference type="EMBL" id="SEM24180.1"/>
    </source>
</evidence>
<name>A0A1H7WRH6_STIAU</name>
<dbReference type="AlphaFoldDB" id="A0A1H7WRH6"/>
<evidence type="ECO:0000313" key="2">
    <source>
        <dbReference type="Proteomes" id="UP000182719"/>
    </source>
</evidence>
<gene>
    <name evidence="1" type="ORF">SAMN05444354_113153</name>
</gene>